<dbReference type="NCBIfam" id="NF033580">
    <property type="entry name" value="transpos_IS5_3"/>
    <property type="match status" value="1"/>
</dbReference>
<dbReference type="KEGG" id="gob:Gobs_1406"/>
<feature type="domain" description="Transposase IS4-like" evidence="1">
    <location>
        <begin position="112"/>
        <end position="263"/>
    </location>
</feature>
<accession>D2S8A7</accession>
<protein>
    <submittedName>
        <fullName evidence="3">Uncharacterized protein</fullName>
    </submittedName>
</protein>
<evidence type="ECO:0000259" key="1">
    <source>
        <dbReference type="Pfam" id="PF01609"/>
    </source>
</evidence>
<sequence>MSSSVSSPPPRLISDELWALVEPLIPPPPPAVHGRTGRPRTGDRDVLEGIAFVLSTGIGWTKLPTELGYGSGVTCWRRMREWAEAGLFDQLHRAVLDRLGEQGQLDWSRASLDSVSVRAKGGELTGPNPTDRGKAGSKYHLLVDAGGLPLNVLVSGANRHDSMLVEPILDSMPAIRRGGRGHPRRRPVKLHGDKGYDVPRVRRYLRRRGITARIARIGRDSSARLGRHRWVVERTLGWLLSYKRLALRYDRTATTITALARLAVTLICARRLTTNY</sequence>
<reference evidence="5" key="2">
    <citation type="submission" date="2010-01" db="EMBL/GenBank/DDBJ databases">
        <title>The complete genome of Geodermatophilus obscurus DSM 43160.</title>
        <authorList>
            <consortium name="US DOE Joint Genome Institute (JGI-PGF)"/>
            <person name="Lucas S."/>
            <person name="Copeland A."/>
            <person name="Lapidus A."/>
            <person name="Glavina del Rio T."/>
            <person name="Dalin E."/>
            <person name="Tice H."/>
            <person name="Bruce D."/>
            <person name="Goodwin L."/>
            <person name="Pitluck S."/>
            <person name="Kyrpides N."/>
            <person name="Mavromatis K."/>
            <person name="Ivanova N."/>
            <person name="Munk A.C."/>
            <person name="Brettin T."/>
            <person name="Detter J.C."/>
            <person name="Han C."/>
            <person name="Larimer F."/>
            <person name="Land M."/>
            <person name="Hauser L."/>
            <person name="Markowitz V."/>
            <person name="Cheng J.-F."/>
            <person name="Hugenholtz P."/>
            <person name="Woyke T."/>
            <person name="Wu D."/>
            <person name="Jando M."/>
            <person name="Schneider S."/>
            <person name="Klenk H.-P."/>
            <person name="Eisen J.A."/>
        </authorList>
    </citation>
    <scope>NUCLEOTIDE SEQUENCE [LARGE SCALE GENOMIC DNA]</scope>
    <source>
        <strain evidence="5">ATCC 25078 / DSM 43160 / JCM 3152 / KCC A-0152 / KCTC 9177 / NBRC 13315 / NRRL B-3577 / G-20</strain>
    </source>
</reference>
<evidence type="ECO:0000313" key="5">
    <source>
        <dbReference type="Proteomes" id="UP000001382"/>
    </source>
</evidence>
<dbReference type="PANTHER" id="PTHR30007">
    <property type="entry name" value="PHP DOMAIN PROTEIN"/>
    <property type="match status" value="1"/>
</dbReference>
<name>D2S8A7_GEOOG</name>
<dbReference type="GO" id="GO:0004803">
    <property type="term" value="F:transposase activity"/>
    <property type="evidence" value="ECO:0007669"/>
    <property type="project" value="InterPro"/>
</dbReference>
<dbReference type="AlphaFoldDB" id="D2S8A7"/>
<evidence type="ECO:0000259" key="2">
    <source>
        <dbReference type="Pfam" id="PF13340"/>
    </source>
</evidence>
<organism evidence="3 5">
    <name type="scientific">Geodermatophilus obscurus (strain ATCC 25078 / DSM 43160 / JCM 3152 / CCUG 61914 / KCC A-0152 / KCTC 9177 / NBRC 13315 / NRRL B-3577 / G-20)</name>
    <dbReference type="NCBI Taxonomy" id="526225"/>
    <lineage>
        <taxon>Bacteria</taxon>
        <taxon>Bacillati</taxon>
        <taxon>Actinomycetota</taxon>
        <taxon>Actinomycetes</taxon>
        <taxon>Geodermatophilales</taxon>
        <taxon>Geodermatophilaceae</taxon>
        <taxon>Geodermatophilus</taxon>
    </lineage>
</organism>
<dbReference type="InterPro" id="IPR002559">
    <property type="entry name" value="Transposase_11"/>
</dbReference>
<dbReference type="InterPro" id="IPR025161">
    <property type="entry name" value="IS402-like_dom"/>
</dbReference>
<gene>
    <name evidence="3" type="ordered locus">Gobs_0760</name>
    <name evidence="4" type="ordered locus">Gobs_1406</name>
</gene>
<dbReference type="Pfam" id="PF01609">
    <property type="entry name" value="DDE_Tnp_1"/>
    <property type="match status" value="1"/>
</dbReference>
<dbReference type="eggNOG" id="COG3293">
    <property type="taxonomic scope" value="Bacteria"/>
</dbReference>
<evidence type="ECO:0000313" key="3">
    <source>
        <dbReference type="EMBL" id="ADB73529.1"/>
    </source>
</evidence>
<dbReference type="Proteomes" id="UP000001382">
    <property type="component" value="Chromosome"/>
</dbReference>
<proteinExistence type="predicted"/>
<dbReference type="PANTHER" id="PTHR30007:SF1">
    <property type="entry name" value="BLR1914 PROTEIN"/>
    <property type="match status" value="1"/>
</dbReference>
<dbReference type="EMBL" id="CP001867">
    <property type="protein sequence ID" value="ADB74139.1"/>
    <property type="molecule type" value="Genomic_DNA"/>
</dbReference>
<dbReference type="GO" id="GO:0003677">
    <property type="term" value="F:DNA binding"/>
    <property type="evidence" value="ECO:0007669"/>
    <property type="project" value="InterPro"/>
</dbReference>
<dbReference type="HOGENOM" id="CLU_055261_4_2_11"/>
<dbReference type="KEGG" id="gob:Gobs_0760"/>
<dbReference type="Pfam" id="PF13340">
    <property type="entry name" value="DUF4096"/>
    <property type="match status" value="1"/>
</dbReference>
<keyword evidence="5" id="KW-1185">Reference proteome</keyword>
<dbReference type="RefSeq" id="WP_012946970.1">
    <property type="nucleotide sequence ID" value="NC_013757.1"/>
</dbReference>
<evidence type="ECO:0000313" key="4">
    <source>
        <dbReference type="EMBL" id="ADB74139.1"/>
    </source>
</evidence>
<reference evidence="3 5" key="1">
    <citation type="journal article" date="2010" name="Stand. Genomic Sci.">
        <title>Complete genome sequence of Geodermatophilus obscurus type strain (G-20).</title>
        <authorList>
            <person name="Ivanova N."/>
            <person name="Sikorski J."/>
            <person name="Jando M."/>
            <person name="Munk C."/>
            <person name="Lapidus A."/>
            <person name="Glavina Del Rio T."/>
            <person name="Copeland A."/>
            <person name="Tice H."/>
            <person name="Cheng J.-F."/>
            <person name="Lucas S."/>
            <person name="Chen F."/>
            <person name="Nolan M."/>
            <person name="Bruce D."/>
            <person name="Goodwin L."/>
            <person name="Pitluck S."/>
            <person name="Mavromatis K."/>
            <person name="Mikhailova N."/>
            <person name="Pati A."/>
            <person name="Chen A."/>
            <person name="Palaniappan K."/>
            <person name="Land M."/>
            <person name="Hauser L."/>
            <person name="Chang Y.-J."/>
            <person name="Jeffries C.D."/>
            <person name="Meincke L."/>
            <person name="Brettin T."/>
            <person name="Detter J.C."/>
            <person name="Detter J.C."/>
            <person name="Rohde M."/>
            <person name="Goeker M."/>
            <person name="Bristow J."/>
            <person name="Eisen J.A."/>
            <person name="Markowitz V."/>
            <person name="Hugenholtz P."/>
            <person name="Kyrpides N.C."/>
            <person name="Klenk H.-P."/>
        </authorList>
    </citation>
    <scope>NUCLEOTIDE SEQUENCE [LARGE SCALE GENOMIC DNA]</scope>
    <source>
        <strain evidence="5">ATCC 25078 / DSM 43160 / JCM 3152 / KCC A-0152 / KCTC 9177 / NBRC 13315 / NRRL B-3577 / G-20</strain>
        <strain evidence="3">DSM 43160</strain>
    </source>
</reference>
<dbReference type="STRING" id="526225.Gobs_0760"/>
<dbReference type="GO" id="GO:0006313">
    <property type="term" value="P:DNA transposition"/>
    <property type="evidence" value="ECO:0007669"/>
    <property type="project" value="InterPro"/>
</dbReference>
<dbReference type="EMBL" id="CP001867">
    <property type="protein sequence ID" value="ADB73529.1"/>
    <property type="molecule type" value="Genomic_DNA"/>
</dbReference>
<feature type="domain" description="Insertion element IS402-like" evidence="2">
    <location>
        <begin position="13"/>
        <end position="92"/>
    </location>
</feature>